<keyword evidence="4" id="KW-0479">Metal-binding</keyword>
<reference evidence="11 12" key="1">
    <citation type="submission" date="2018-02" db="EMBL/GenBank/DDBJ databases">
        <title>8 Nocardia nova and 1 Nocardia cyriacigeorgica strain used for evolution to TMP-SMX.</title>
        <authorList>
            <person name="Mehta H."/>
            <person name="Weng J."/>
            <person name="Shamoo Y."/>
        </authorList>
    </citation>
    <scope>NUCLEOTIDE SEQUENCE [LARGE SCALE GENOMIC DNA]</scope>
    <source>
        <strain evidence="11 12">BAA2227</strain>
    </source>
</reference>
<keyword evidence="3" id="KW-0001">2Fe-2S</keyword>
<dbReference type="Gene3D" id="3.40.50.80">
    <property type="entry name" value="Nucleotide-binding domain of ferredoxin-NADP reductase (FNR) module"/>
    <property type="match status" value="1"/>
</dbReference>
<dbReference type="InterPro" id="IPR012675">
    <property type="entry name" value="Beta-grasp_dom_sf"/>
</dbReference>
<dbReference type="PANTHER" id="PTHR47354">
    <property type="entry name" value="NADH OXIDOREDUCTASE HCR"/>
    <property type="match status" value="1"/>
</dbReference>
<dbReference type="AlphaFoldDB" id="A0A2S5ZWS5"/>
<evidence type="ECO:0000256" key="8">
    <source>
        <dbReference type="ARBA" id="ARBA00023014"/>
    </source>
</evidence>
<dbReference type="Gene3D" id="3.10.20.30">
    <property type="match status" value="1"/>
</dbReference>
<dbReference type="GO" id="GO:0046872">
    <property type="term" value="F:metal ion binding"/>
    <property type="evidence" value="ECO:0007669"/>
    <property type="project" value="UniProtKB-KW"/>
</dbReference>
<dbReference type="PRINTS" id="PR00410">
    <property type="entry name" value="PHEHYDRXLASE"/>
</dbReference>
<comment type="caution">
    <text evidence="11">The sequence shown here is derived from an EMBL/GenBank/DDBJ whole genome shotgun (WGS) entry which is preliminary data.</text>
</comment>
<gene>
    <name evidence="11" type="ORF">C5F51_32440</name>
</gene>
<keyword evidence="8" id="KW-0411">Iron-sulfur</keyword>
<evidence type="ECO:0000256" key="3">
    <source>
        <dbReference type="ARBA" id="ARBA00022714"/>
    </source>
</evidence>
<dbReference type="Pfam" id="PF00175">
    <property type="entry name" value="NAD_binding_1"/>
    <property type="match status" value="1"/>
</dbReference>
<dbReference type="Gene3D" id="2.40.30.10">
    <property type="entry name" value="Translation factors"/>
    <property type="match status" value="1"/>
</dbReference>
<dbReference type="Pfam" id="PF00970">
    <property type="entry name" value="FAD_binding_6"/>
    <property type="match status" value="1"/>
</dbReference>
<dbReference type="EMBL" id="PSZD01000033">
    <property type="protein sequence ID" value="PPJ21921.1"/>
    <property type="molecule type" value="Genomic_DNA"/>
</dbReference>
<evidence type="ECO:0000256" key="2">
    <source>
        <dbReference type="ARBA" id="ARBA00022630"/>
    </source>
</evidence>
<dbReference type="InterPro" id="IPR001433">
    <property type="entry name" value="OxRdtase_FAD/NAD-bd"/>
</dbReference>
<keyword evidence="7" id="KW-0408">Iron</keyword>
<evidence type="ECO:0000256" key="5">
    <source>
        <dbReference type="ARBA" id="ARBA00022827"/>
    </source>
</evidence>
<dbReference type="GO" id="GO:0050660">
    <property type="term" value="F:flavin adenine dinucleotide binding"/>
    <property type="evidence" value="ECO:0007669"/>
    <property type="project" value="TreeGrafter"/>
</dbReference>
<keyword evidence="12" id="KW-1185">Reference proteome</keyword>
<evidence type="ECO:0000256" key="7">
    <source>
        <dbReference type="ARBA" id="ARBA00023004"/>
    </source>
</evidence>
<dbReference type="InterPro" id="IPR006058">
    <property type="entry name" value="2Fe2S_fd_BS"/>
</dbReference>
<keyword evidence="2" id="KW-0285">Flavoprotein</keyword>
<keyword evidence="6" id="KW-0560">Oxidoreductase</keyword>
<evidence type="ECO:0000313" key="12">
    <source>
        <dbReference type="Proteomes" id="UP000238356"/>
    </source>
</evidence>
<name>A0A2S5ZWS5_9NOCA</name>
<feature type="domain" description="2Fe-2S ferredoxin-type" evidence="9">
    <location>
        <begin position="263"/>
        <end position="351"/>
    </location>
</feature>
<dbReference type="CDD" id="cd00207">
    <property type="entry name" value="fer2"/>
    <property type="match status" value="1"/>
</dbReference>
<dbReference type="SUPFAM" id="SSF52343">
    <property type="entry name" value="Ferredoxin reductase-like, C-terminal NADP-linked domain"/>
    <property type="match status" value="1"/>
</dbReference>
<evidence type="ECO:0000259" key="10">
    <source>
        <dbReference type="PROSITE" id="PS51384"/>
    </source>
</evidence>
<dbReference type="PROSITE" id="PS00197">
    <property type="entry name" value="2FE2S_FER_1"/>
    <property type="match status" value="1"/>
</dbReference>
<evidence type="ECO:0000256" key="6">
    <source>
        <dbReference type="ARBA" id="ARBA00023002"/>
    </source>
</evidence>
<dbReference type="InterPro" id="IPR017927">
    <property type="entry name" value="FAD-bd_FR_type"/>
</dbReference>
<dbReference type="SUPFAM" id="SSF63380">
    <property type="entry name" value="Riboflavin synthase domain-like"/>
    <property type="match status" value="1"/>
</dbReference>
<dbReference type="PROSITE" id="PS51384">
    <property type="entry name" value="FAD_FR"/>
    <property type="match status" value="1"/>
</dbReference>
<dbReference type="PANTHER" id="PTHR47354:SF8">
    <property type="entry name" value="1,2-PHENYLACETYL-COA EPOXIDASE, SUBUNIT E"/>
    <property type="match status" value="1"/>
</dbReference>
<comment type="cofactor">
    <cofactor evidence="1">
        <name>FAD</name>
        <dbReference type="ChEBI" id="CHEBI:57692"/>
    </cofactor>
</comment>
<keyword evidence="5" id="KW-0274">FAD</keyword>
<dbReference type="GO" id="GO:0016491">
    <property type="term" value="F:oxidoreductase activity"/>
    <property type="evidence" value="ECO:0007669"/>
    <property type="project" value="UniProtKB-KW"/>
</dbReference>
<feature type="domain" description="FAD-binding FR-type" evidence="10">
    <location>
        <begin position="10"/>
        <end position="117"/>
    </location>
</feature>
<protein>
    <submittedName>
        <fullName evidence="11">3-ketosteroid-9-alpha-hydroxylase</fullName>
    </submittedName>
</protein>
<dbReference type="PROSITE" id="PS51085">
    <property type="entry name" value="2FE2S_FER_2"/>
    <property type="match status" value="1"/>
</dbReference>
<evidence type="ECO:0000256" key="4">
    <source>
        <dbReference type="ARBA" id="ARBA00022723"/>
    </source>
</evidence>
<dbReference type="InterPro" id="IPR008333">
    <property type="entry name" value="Cbr1-like_FAD-bd_dom"/>
</dbReference>
<dbReference type="InterPro" id="IPR001041">
    <property type="entry name" value="2Fe-2S_ferredoxin-type"/>
</dbReference>
<dbReference type="InterPro" id="IPR036010">
    <property type="entry name" value="2Fe-2S_ferredoxin-like_sf"/>
</dbReference>
<evidence type="ECO:0000259" key="9">
    <source>
        <dbReference type="PROSITE" id="PS51085"/>
    </source>
</evidence>
<evidence type="ECO:0000256" key="1">
    <source>
        <dbReference type="ARBA" id="ARBA00001974"/>
    </source>
</evidence>
<sequence length="351" mass="38997">MERRMSSKRNIPCELTVSQVVQETADAISIWFDVPEGHWETFSYDPGQFLTLRIPGVDEGSSVARCYSLSSSPHAEDTLAVTVKRTADGYASNWLCDHAVPGMKMTVLPPSGHFTAKDLDADMILFAAGSGITPIISIIKSSLLEGGGHLILFYANQNAESAIFYEELRHLANQFPERFSLIEWLEIRQGLPDRQTVADLCAEHRNRAFFLCGPAKFMDLVTDAAHHADVPHRNLHREVFQSLRTDPFDVDNTVSESMTTERAHLVVYLDGERAELDWPKDISLVDILLKEGFSPPYSCREGGCGACLCRVVDGDVEMKVNDVLVEDDIEEGDRLACQSVPVTDSVTVTFD</sequence>
<organism evidence="11 12">
    <name type="scientific">Nocardia nova</name>
    <dbReference type="NCBI Taxonomy" id="37330"/>
    <lineage>
        <taxon>Bacteria</taxon>
        <taxon>Bacillati</taxon>
        <taxon>Actinomycetota</taxon>
        <taxon>Actinomycetes</taxon>
        <taxon>Mycobacteriales</taxon>
        <taxon>Nocardiaceae</taxon>
        <taxon>Nocardia</taxon>
    </lineage>
</organism>
<dbReference type="InterPro" id="IPR017938">
    <property type="entry name" value="Riboflavin_synthase-like_b-brl"/>
</dbReference>
<dbReference type="PRINTS" id="PR00371">
    <property type="entry name" value="FPNCR"/>
</dbReference>
<dbReference type="InterPro" id="IPR039261">
    <property type="entry name" value="FNR_nucleotide-bd"/>
</dbReference>
<dbReference type="GO" id="GO:0051537">
    <property type="term" value="F:2 iron, 2 sulfur cluster binding"/>
    <property type="evidence" value="ECO:0007669"/>
    <property type="project" value="UniProtKB-KW"/>
</dbReference>
<dbReference type="CDD" id="cd06214">
    <property type="entry name" value="PA_degradation_oxidoreductase_like"/>
    <property type="match status" value="1"/>
</dbReference>
<dbReference type="Pfam" id="PF00111">
    <property type="entry name" value="Fer2"/>
    <property type="match status" value="1"/>
</dbReference>
<dbReference type="Proteomes" id="UP000238356">
    <property type="component" value="Unassembled WGS sequence"/>
</dbReference>
<evidence type="ECO:0000313" key="11">
    <source>
        <dbReference type="EMBL" id="PPJ21921.1"/>
    </source>
</evidence>
<accession>A0A2S5ZWS5</accession>
<proteinExistence type="predicted"/>
<dbReference type="InterPro" id="IPR050415">
    <property type="entry name" value="MRET"/>
</dbReference>
<dbReference type="SUPFAM" id="SSF54292">
    <property type="entry name" value="2Fe-2S ferredoxin-like"/>
    <property type="match status" value="1"/>
</dbReference>
<dbReference type="InterPro" id="IPR001709">
    <property type="entry name" value="Flavoprot_Pyr_Nucl_cyt_Rdtase"/>
</dbReference>